<protein>
    <submittedName>
        <fullName evidence="1">Uncharacterized protein</fullName>
    </submittedName>
</protein>
<sequence length="150" mass="16400">MLSSFPTANSVGARAHGDEGRARESVFYIMALTIHWRGSIPNQPLRGHCEGAVVAAATPQWQTGPAAGLTFVEVTIRGPDHSTTRQGGRVVHIGRHITANYKTTAMQGINHHIAAHIFLNGTRPNVWTINHIDWFGPNPDFAEEEDEEAT</sequence>
<name>A0A9P3PN67_LYOSH</name>
<dbReference type="AlphaFoldDB" id="A0A9P3PN67"/>
<reference evidence="1" key="1">
    <citation type="submission" date="2022-07" db="EMBL/GenBank/DDBJ databases">
        <title>The genome of Lyophyllum shimeji provides insight into the initial evolution of ectomycorrhizal fungal genome.</title>
        <authorList>
            <person name="Kobayashi Y."/>
            <person name="Shibata T."/>
            <person name="Hirakawa H."/>
            <person name="Shigenobu S."/>
            <person name="Nishiyama T."/>
            <person name="Yamada A."/>
            <person name="Hasebe M."/>
            <person name="Kawaguchi M."/>
        </authorList>
    </citation>
    <scope>NUCLEOTIDE SEQUENCE</scope>
    <source>
        <strain evidence="1">AT787</strain>
    </source>
</reference>
<dbReference type="Proteomes" id="UP001063166">
    <property type="component" value="Unassembled WGS sequence"/>
</dbReference>
<keyword evidence="2" id="KW-1185">Reference proteome</keyword>
<proteinExistence type="predicted"/>
<gene>
    <name evidence="1" type="ORF">LshimejAT787_0606340</name>
</gene>
<evidence type="ECO:0000313" key="2">
    <source>
        <dbReference type="Proteomes" id="UP001063166"/>
    </source>
</evidence>
<dbReference type="EMBL" id="BRPK01000006">
    <property type="protein sequence ID" value="GLB39472.1"/>
    <property type="molecule type" value="Genomic_DNA"/>
</dbReference>
<dbReference type="OrthoDB" id="10360581at2759"/>
<comment type="caution">
    <text evidence="1">The sequence shown here is derived from an EMBL/GenBank/DDBJ whole genome shotgun (WGS) entry which is preliminary data.</text>
</comment>
<evidence type="ECO:0000313" key="1">
    <source>
        <dbReference type="EMBL" id="GLB39472.1"/>
    </source>
</evidence>
<accession>A0A9P3PN67</accession>
<organism evidence="1 2">
    <name type="scientific">Lyophyllum shimeji</name>
    <name type="common">Hon-shimeji</name>
    <name type="synonym">Tricholoma shimeji</name>
    <dbReference type="NCBI Taxonomy" id="47721"/>
    <lineage>
        <taxon>Eukaryota</taxon>
        <taxon>Fungi</taxon>
        <taxon>Dikarya</taxon>
        <taxon>Basidiomycota</taxon>
        <taxon>Agaricomycotina</taxon>
        <taxon>Agaricomycetes</taxon>
        <taxon>Agaricomycetidae</taxon>
        <taxon>Agaricales</taxon>
        <taxon>Tricholomatineae</taxon>
        <taxon>Lyophyllaceae</taxon>
        <taxon>Lyophyllum</taxon>
    </lineage>
</organism>